<dbReference type="PANTHER" id="PTHR32309:SF31">
    <property type="entry name" value="CAPSULAR EXOPOLYSACCHARIDE FAMILY"/>
    <property type="match status" value="1"/>
</dbReference>
<evidence type="ECO:0000256" key="8">
    <source>
        <dbReference type="SAM" id="Phobius"/>
    </source>
</evidence>
<comment type="caution">
    <text evidence="10">The sequence shown here is derived from an EMBL/GenBank/DDBJ whole genome shotgun (WGS) entry which is preliminary data.</text>
</comment>
<dbReference type="InterPro" id="IPR003856">
    <property type="entry name" value="LPS_length_determ_N"/>
</dbReference>
<evidence type="ECO:0000256" key="6">
    <source>
        <dbReference type="ARBA" id="ARBA00023136"/>
    </source>
</evidence>
<name>A0A918ABF2_9ACTN</name>
<evidence type="ECO:0000256" key="7">
    <source>
        <dbReference type="SAM" id="MobiDB-lite"/>
    </source>
</evidence>
<evidence type="ECO:0000256" key="5">
    <source>
        <dbReference type="ARBA" id="ARBA00022989"/>
    </source>
</evidence>
<reference evidence="10" key="1">
    <citation type="journal article" date="2014" name="Int. J. Syst. Evol. Microbiol.">
        <title>Complete genome sequence of Corynebacterium casei LMG S-19264T (=DSM 44701T), isolated from a smear-ripened cheese.</title>
        <authorList>
            <consortium name="US DOE Joint Genome Institute (JGI-PGF)"/>
            <person name="Walter F."/>
            <person name="Albersmeier A."/>
            <person name="Kalinowski J."/>
            <person name="Ruckert C."/>
        </authorList>
    </citation>
    <scope>NUCLEOTIDE SEQUENCE</scope>
    <source>
        <strain evidence="10">CGMCC 4.7430</strain>
    </source>
</reference>
<sequence>MSLPPDRPAHRSGTDLGEHLSLLRRRWLLLLGCVLAGGTTGLALLRIVPPSYTATTQLLVTPVGVSEQVNQVTTRQREPLNLDTEAQIALSSVVAAKAAQAVNATALEPAEVSVPPNSSVLSISYSAADPATAAAGSRAYAEAYLAHRTESAQAAILAQQKLLLAKLRQVNTSLGAAIKQLGGLTRGTAAHTLATYRQGVLTRQASSLTLKYDALRTLAVTPGSVISPAVMPSLPRSPSLPLCLGSGLMAGLLLGAAAAVLRDRLDTRLRSTADVERLTGLPALADLSYPRDPAALHDLTSAVLAACPGKRLLVRAVPAELGSSRVAAPLATSAPLSVLSGADVSDLARADAALLLIGLGQATSVQVAATVRHLSRHNVPIIGAVTTTDLTPAPPTPQHTPLGKLVAGGEPERAAGADTSPMHALHQPPGKRA</sequence>
<evidence type="ECO:0000256" key="4">
    <source>
        <dbReference type="ARBA" id="ARBA00022692"/>
    </source>
</evidence>
<dbReference type="EMBL" id="BMNK01000011">
    <property type="protein sequence ID" value="GGP12143.1"/>
    <property type="molecule type" value="Genomic_DNA"/>
</dbReference>
<keyword evidence="11" id="KW-1185">Reference proteome</keyword>
<evidence type="ECO:0000256" key="1">
    <source>
        <dbReference type="ARBA" id="ARBA00004651"/>
    </source>
</evidence>
<dbReference type="Pfam" id="PF02706">
    <property type="entry name" value="Wzz"/>
    <property type="match status" value="1"/>
</dbReference>
<evidence type="ECO:0000256" key="2">
    <source>
        <dbReference type="ARBA" id="ARBA00006683"/>
    </source>
</evidence>
<keyword evidence="4 8" id="KW-0812">Transmembrane</keyword>
<dbReference type="AlphaFoldDB" id="A0A918ABF2"/>
<keyword evidence="5 8" id="KW-1133">Transmembrane helix</keyword>
<dbReference type="PANTHER" id="PTHR32309">
    <property type="entry name" value="TYROSINE-PROTEIN KINASE"/>
    <property type="match status" value="1"/>
</dbReference>
<protein>
    <recommendedName>
        <fullName evidence="9">Polysaccharide chain length determinant N-terminal domain-containing protein</fullName>
    </recommendedName>
</protein>
<feature type="transmembrane region" description="Helical" evidence="8">
    <location>
        <begin position="27"/>
        <end position="48"/>
    </location>
</feature>
<evidence type="ECO:0000256" key="3">
    <source>
        <dbReference type="ARBA" id="ARBA00022475"/>
    </source>
</evidence>
<dbReference type="InterPro" id="IPR050445">
    <property type="entry name" value="Bact_polysacc_biosynth/exp"/>
</dbReference>
<evidence type="ECO:0000313" key="10">
    <source>
        <dbReference type="EMBL" id="GGP12143.1"/>
    </source>
</evidence>
<dbReference type="GO" id="GO:0005886">
    <property type="term" value="C:plasma membrane"/>
    <property type="evidence" value="ECO:0007669"/>
    <property type="project" value="UniProtKB-SubCell"/>
</dbReference>
<gene>
    <name evidence="10" type="ORF">GCM10012278_58720</name>
</gene>
<dbReference type="Proteomes" id="UP000660745">
    <property type="component" value="Unassembled WGS sequence"/>
</dbReference>
<feature type="domain" description="Polysaccharide chain length determinant N-terminal" evidence="9">
    <location>
        <begin position="14"/>
        <end position="99"/>
    </location>
</feature>
<dbReference type="RefSeq" id="WP_189141953.1">
    <property type="nucleotide sequence ID" value="NZ_BMNK01000011.1"/>
</dbReference>
<proteinExistence type="inferred from homology"/>
<reference evidence="10" key="2">
    <citation type="submission" date="2020-09" db="EMBL/GenBank/DDBJ databases">
        <authorList>
            <person name="Sun Q."/>
            <person name="Zhou Y."/>
        </authorList>
    </citation>
    <scope>NUCLEOTIDE SEQUENCE</scope>
    <source>
        <strain evidence="10">CGMCC 4.7430</strain>
    </source>
</reference>
<evidence type="ECO:0000259" key="9">
    <source>
        <dbReference type="Pfam" id="PF02706"/>
    </source>
</evidence>
<comment type="subcellular location">
    <subcellularLocation>
        <location evidence="1">Cell membrane</location>
        <topology evidence="1">Multi-pass membrane protein</topology>
    </subcellularLocation>
</comment>
<evidence type="ECO:0000313" key="11">
    <source>
        <dbReference type="Proteomes" id="UP000660745"/>
    </source>
</evidence>
<organism evidence="10 11">
    <name type="scientific">Nonomuraea glycinis</name>
    <dbReference type="NCBI Taxonomy" id="2047744"/>
    <lineage>
        <taxon>Bacteria</taxon>
        <taxon>Bacillati</taxon>
        <taxon>Actinomycetota</taxon>
        <taxon>Actinomycetes</taxon>
        <taxon>Streptosporangiales</taxon>
        <taxon>Streptosporangiaceae</taxon>
        <taxon>Nonomuraea</taxon>
    </lineage>
</organism>
<feature type="region of interest" description="Disordered" evidence="7">
    <location>
        <begin position="388"/>
        <end position="433"/>
    </location>
</feature>
<keyword evidence="6 8" id="KW-0472">Membrane</keyword>
<comment type="similarity">
    <text evidence="2">Belongs to the CpsC/CapA family.</text>
</comment>
<keyword evidence="3" id="KW-1003">Cell membrane</keyword>
<accession>A0A918ABF2</accession>